<evidence type="ECO:0000313" key="2">
    <source>
        <dbReference type="EMBL" id="RXG84839.1"/>
    </source>
</evidence>
<comment type="caution">
    <text evidence="2">The sequence shown here is derived from an EMBL/GenBank/DDBJ whole genome shotgun (WGS) entry which is preliminary data.</text>
</comment>
<accession>A0A4V1KUM4</accession>
<feature type="region of interest" description="Disordered" evidence="1">
    <location>
        <begin position="95"/>
        <end position="125"/>
    </location>
</feature>
<dbReference type="RefSeq" id="WP_128957207.1">
    <property type="nucleotide sequence ID" value="NZ_RKMK01000066.1"/>
</dbReference>
<name>A0A4V1KUM4_9BRAD</name>
<evidence type="ECO:0000313" key="3">
    <source>
        <dbReference type="Proteomes" id="UP000290174"/>
    </source>
</evidence>
<protein>
    <submittedName>
        <fullName evidence="2">Uncharacterized protein</fullName>
    </submittedName>
</protein>
<dbReference type="Proteomes" id="UP000290174">
    <property type="component" value="Unassembled WGS sequence"/>
</dbReference>
<sequence>MGKPHEKKPAVASDNLYVFGIDDEGKPRGARFAEFNDKVVSAAGNMRLKSVHAASAAFNSIAMKLPVGRLYASGKAFVPPIRRDLVDKLNAVLATPGDGSKTQEPSFTSASTDEPTGPSDEPKVRVAGLPKTWDSVDVGSVVLAMDGPEDGWWECVVLKREDAVLTLRLRDYPKQGTYIRHLTQVALINPGAE</sequence>
<proteinExistence type="predicted"/>
<dbReference type="EMBL" id="RKMK01000066">
    <property type="protein sequence ID" value="RXG84839.1"/>
    <property type="molecule type" value="Genomic_DNA"/>
</dbReference>
<reference evidence="2 3" key="1">
    <citation type="submission" date="2018-11" db="EMBL/GenBank/DDBJ databases">
        <title>Bradyrhizobium sp. nov., isolated from effective nodules of peanut in China.</title>
        <authorList>
            <person name="Li Y."/>
        </authorList>
    </citation>
    <scope>NUCLEOTIDE SEQUENCE [LARGE SCALE GENOMIC DNA]</scope>
    <source>
        <strain evidence="2 3">CCBAU 51770</strain>
    </source>
</reference>
<organism evidence="2 3">
    <name type="scientific">Bradyrhizobium zhanjiangense</name>
    <dbReference type="NCBI Taxonomy" id="1325107"/>
    <lineage>
        <taxon>Bacteria</taxon>
        <taxon>Pseudomonadati</taxon>
        <taxon>Pseudomonadota</taxon>
        <taxon>Alphaproteobacteria</taxon>
        <taxon>Hyphomicrobiales</taxon>
        <taxon>Nitrobacteraceae</taxon>
        <taxon>Bradyrhizobium</taxon>
    </lineage>
</organism>
<feature type="compositionally biased region" description="Polar residues" evidence="1">
    <location>
        <begin position="100"/>
        <end position="114"/>
    </location>
</feature>
<dbReference type="AlphaFoldDB" id="A0A4V1KUM4"/>
<evidence type="ECO:0000256" key="1">
    <source>
        <dbReference type="SAM" id="MobiDB-lite"/>
    </source>
</evidence>
<gene>
    <name evidence="2" type="ORF">EAS61_37900</name>
</gene>